<dbReference type="InterPro" id="IPR044839">
    <property type="entry name" value="NDR1-like"/>
</dbReference>
<evidence type="ECO:0000256" key="5">
    <source>
        <dbReference type="SAM" id="Phobius"/>
    </source>
</evidence>
<evidence type="ECO:0000313" key="7">
    <source>
        <dbReference type="EMBL" id="KAG0578733.1"/>
    </source>
</evidence>
<dbReference type="GO" id="GO:0098542">
    <property type="term" value="P:defense response to other organism"/>
    <property type="evidence" value="ECO:0007669"/>
    <property type="project" value="InterPro"/>
</dbReference>
<accession>A0A8T0I8H2</accession>
<dbReference type="EMBL" id="CM026424">
    <property type="protein sequence ID" value="KAG0578733.1"/>
    <property type="molecule type" value="Genomic_DNA"/>
</dbReference>
<dbReference type="Pfam" id="PF03168">
    <property type="entry name" value="LEA_2"/>
    <property type="match status" value="1"/>
</dbReference>
<sequence length="274" mass="29699">MGLLDPFKETRAMRYQKADRVYPATLDDSRPGVPSKGAPAGRNKHALAPMGGVPLPLPAPNVRPRRNSSSSCSPCHCLWCFFSFLIILIILIGITALIIYVVFLPQLPKYSLQDVAITQLAVTNRAGGPISSLAELQKPVLNADIAFTILVENPNEKVGIHYKDVSVFVFYQGSEFAHSFVAPFYQGRKSSSNVVVEMKVTSAPLSESQGKELQVAISQNDVPLLVRINVGAALEIGSWVLPPGHVQVVCDVRVSPPTAPQGAKLLSKSCKWVK</sequence>
<organism evidence="7 8">
    <name type="scientific">Ceratodon purpureus</name>
    <name type="common">Fire moss</name>
    <name type="synonym">Dicranum purpureum</name>
    <dbReference type="NCBI Taxonomy" id="3225"/>
    <lineage>
        <taxon>Eukaryota</taxon>
        <taxon>Viridiplantae</taxon>
        <taxon>Streptophyta</taxon>
        <taxon>Embryophyta</taxon>
        <taxon>Bryophyta</taxon>
        <taxon>Bryophytina</taxon>
        <taxon>Bryopsida</taxon>
        <taxon>Dicranidae</taxon>
        <taxon>Pseudoditrichales</taxon>
        <taxon>Ditrichaceae</taxon>
        <taxon>Ceratodon</taxon>
    </lineage>
</organism>
<dbReference type="GO" id="GO:0005886">
    <property type="term" value="C:plasma membrane"/>
    <property type="evidence" value="ECO:0007669"/>
    <property type="project" value="TreeGrafter"/>
</dbReference>
<dbReference type="InterPro" id="IPR004864">
    <property type="entry name" value="LEA_2"/>
</dbReference>
<feature type="domain" description="Late embryogenesis abundant protein LEA-2 subgroup" evidence="6">
    <location>
        <begin position="148"/>
        <end position="235"/>
    </location>
</feature>
<evidence type="ECO:0000313" key="8">
    <source>
        <dbReference type="Proteomes" id="UP000822688"/>
    </source>
</evidence>
<evidence type="ECO:0000259" key="6">
    <source>
        <dbReference type="Pfam" id="PF03168"/>
    </source>
</evidence>
<keyword evidence="4 5" id="KW-0472">Membrane</keyword>
<proteinExistence type="predicted"/>
<evidence type="ECO:0000256" key="1">
    <source>
        <dbReference type="ARBA" id="ARBA00004167"/>
    </source>
</evidence>
<dbReference type="PANTHER" id="PTHR31234:SF2">
    <property type="entry name" value="OS05G0199100 PROTEIN"/>
    <property type="match status" value="1"/>
</dbReference>
<gene>
    <name evidence="7" type="ORF">KC19_4G046100</name>
</gene>
<dbReference type="Proteomes" id="UP000822688">
    <property type="component" value="Chromosome 4"/>
</dbReference>
<dbReference type="PANTHER" id="PTHR31234">
    <property type="entry name" value="LATE EMBRYOGENESIS ABUNDANT (LEA) HYDROXYPROLINE-RICH GLYCOPROTEIN FAMILY"/>
    <property type="match status" value="1"/>
</dbReference>
<feature type="transmembrane region" description="Helical" evidence="5">
    <location>
        <begin position="81"/>
        <end position="103"/>
    </location>
</feature>
<evidence type="ECO:0000256" key="4">
    <source>
        <dbReference type="ARBA" id="ARBA00023136"/>
    </source>
</evidence>
<keyword evidence="2 5" id="KW-0812">Transmembrane</keyword>
<keyword evidence="3 5" id="KW-1133">Transmembrane helix</keyword>
<comment type="subcellular location">
    <subcellularLocation>
        <location evidence="1">Membrane</location>
        <topology evidence="1">Single-pass membrane protein</topology>
    </subcellularLocation>
</comment>
<evidence type="ECO:0000256" key="2">
    <source>
        <dbReference type="ARBA" id="ARBA00022692"/>
    </source>
</evidence>
<keyword evidence="8" id="KW-1185">Reference proteome</keyword>
<protein>
    <recommendedName>
        <fullName evidence="6">Late embryogenesis abundant protein LEA-2 subgroup domain-containing protein</fullName>
    </recommendedName>
</protein>
<name>A0A8T0I8H2_CERPU</name>
<evidence type="ECO:0000256" key="3">
    <source>
        <dbReference type="ARBA" id="ARBA00022989"/>
    </source>
</evidence>
<reference evidence="7" key="1">
    <citation type="submission" date="2020-06" db="EMBL/GenBank/DDBJ databases">
        <title>WGS assembly of Ceratodon purpureus strain R40.</title>
        <authorList>
            <person name="Carey S.B."/>
            <person name="Jenkins J."/>
            <person name="Shu S."/>
            <person name="Lovell J.T."/>
            <person name="Sreedasyam A."/>
            <person name="Maumus F."/>
            <person name="Tiley G.P."/>
            <person name="Fernandez-Pozo N."/>
            <person name="Barry K."/>
            <person name="Chen C."/>
            <person name="Wang M."/>
            <person name="Lipzen A."/>
            <person name="Daum C."/>
            <person name="Saski C.A."/>
            <person name="Payton A.C."/>
            <person name="Mcbreen J.C."/>
            <person name="Conrad R.E."/>
            <person name="Kollar L.M."/>
            <person name="Olsson S."/>
            <person name="Huttunen S."/>
            <person name="Landis J.B."/>
            <person name="Wickett N.J."/>
            <person name="Johnson M.G."/>
            <person name="Rensing S.A."/>
            <person name="Grimwood J."/>
            <person name="Schmutz J."/>
            <person name="Mcdaniel S.F."/>
        </authorList>
    </citation>
    <scope>NUCLEOTIDE SEQUENCE</scope>
    <source>
        <strain evidence="7">R40</strain>
    </source>
</reference>
<comment type="caution">
    <text evidence="7">The sequence shown here is derived from an EMBL/GenBank/DDBJ whole genome shotgun (WGS) entry which is preliminary data.</text>
</comment>
<dbReference type="AlphaFoldDB" id="A0A8T0I8H2"/>